<comment type="caution">
    <text evidence="6">The sequence shown here is derived from an EMBL/GenBank/DDBJ whole genome shotgun (WGS) entry which is preliminary data.</text>
</comment>
<gene>
    <name evidence="6" type="ORF">DFQ27_004979</name>
</gene>
<dbReference type="AlphaFoldDB" id="A0A9P6QHW4"/>
<feature type="binding site" evidence="4">
    <location>
        <position position="39"/>
    </location>
    <ligand>
        <name>ATP</name>
        <dbReference type="ChEBI" id="CHEBI:30616"/>
    </ligand>
</feature>
<dbReference type="InterPro" id="IPR051681">
    <property type="entry name" value="Ser/Thr_Kinases-Pseudokinases"/>
</dbReference>
<sequence length="666" mass="74362">MAFDNTSKPSLKLESMIGSGAFGTVYRGRYNFRNAAIKKFRLSQCTMSQDDIDNEIRLLQSLQYRHIIQFYGVVRQQDEILLVTDFAERGSLKRAIDRAQLVTWAEKERIAQEMADGLAYIHHEGVLHRDLKSANVLLTRLMEVKLCDFGLAVVKKLSDVHTTNVRQGTIRWMAPELLSDPPLYSTKSDVYALGMVMWEMASMCTTPFKAIHGSPEVAMAVQEGRREQLPEDTPAEYRLWVEQFWKQDPSQRPKADEMVLGDDTRSIRWSTSIMTDSLSITDTVELAIPPCRSIDNPAQKCTGVEPFTPPSSPISMGIDHQHRELAHVSRMAQCNVVGAQVYLAEMYASGKDGIEKDEQEAFTWYLRAAELGHLEAMRCVGNMYSVGQGTVKNTLEANKWHRKATLQEQAELQEGGVVSSQQVTPSSGRYSKTMTWFRRTSQKSLTAVGLKIIATPTTSRRTVSQTIPEVTSGTMGNITERRNSAAMSDLSDHYSIARDSEQSVGEDELWSTKAVNEGHPTTQFNLGMTYAEGRGVEQSDEEAIKWFTKAANQDHPGAQLHLGLMHKKGRGIEKSNAEAAKWFTKAASQGDADAQFCLGVLYERGGGVRRSDVEAAKWFIKAAKEGHPGAQYNLGMMYQDGRGVERNKVEAAKWLSKAASQDETFS</sequence>
<dbReference type="GO" id="GO:0004674">
    <property type="term" value="F:protein serine/threonine kinase activity"/>
    <property type="evidence" value="ECO:0007669"/>
    <property type="project" value="UniProtKB-KW"/>
</dbReference>
<protein>
    <recommendedName>
        <fullName evidence="5">Protein kinase domain-containing protein</fullName>
    </recommendedName>
</protein>
<dbReference type="Pfam" id="PF07714">
    <property type="entry name" value="PK_Tyr_Ser-Thr"/>
    <property type="match status" value="1"/>
</dbReference>
<dbReference type="InterPro" id="IPR011990">
    <property type="entry name" value="TPR-like_helical_dom_sf"/>
</dbReference>
<name>A0A9P6QHW4_9FUNG</name>
<dbReference type="PRINTS" id="PR00109">
    <property type="entry name" value="TYRKINASE"/>
</dbReference>
<dbReference type="PANTHER" id="PTHR44329">
    <property type="entry name" value="SERINE/THREONINE-PROTEIN KINASE TNNI3K-RELATED"/>
    <property type="match status" value="1"/>
</dbReference>
<keyword evidence="1" id="KW-0418">Kinase</keyword>
<evidence type="ECO:0000256" key="1">
    <source>
        <dbReference type="ARBA" id="ARBA00022527"/>
    </source>
</evidence>
<evidence type="ECO:0000259" key="5">
    <source>
        <dbReference type="PROSITE" id="PS50011"/>
    </source>
</evidence>
<keyword evidence="3 4" id="KW-0067">ATP-binding</keyword>
<evidence type="ECO:0000256" key="4">
    <source>
        <dbReference type="PROSITE-ProRule" id="PRU10141"/>
    </source>
</evidence>
<reference evidence="6" key="1">
    <citation type="journal article" date="2020" name="Fungal Divers.">
        <title>Resolving the Mortierellaceae phylogeny through synthesis of multi-gene phylogenetics and phylogenomics.</title>
        <authorList>
            <person name="Vandepol N."/>
            <person name="Liber J."/>
            <person name="Desiro A."/>
            <person name="Na H."/>
            <person name="Kennedy M."/>
            <person name="Barry K."/>
            <person name="Grigoriev I.V."/>
            <person name="Miller A.N."/>
            <person name="O'Donnell K."/>
            <person name="Stajich J.E."/>
            <person name="Bonito G."/>
        </authorList>
    </citation>
    <scope>NUCLEOTIDE SEQUENCE</scope>
    <source>
        <strain evidence="6">BC1065</strain>
    </source>
</reference>
<keyword evidence="1" id="KW-0723">Serine/threonine-protein kinase</keyword>
<proteinExistence type="predicted"/>
<dbReference type="PROSITE" id="PS00107">
    <property type="entry name" value="PROTEIN_KINASE_ATP"/>
    <property type="match status" value="1"/>
</dbReference>
<dbReference type="InterPro" id="IPR011009">
    <property type="entry name" value="Kinase-like_dom_sf"/>
</dbReference>
<dbReference type="InterPro" id="IPR001245">
    <property type="entry name" value="Ser-Thr/Tyr_kinase_cat_dom"/>
</dbReference>
<dbReference type="Gene3D" id="1.25.40.10">
    <property type="entry name" value="Tetratricopeptide repeat domain"/>
    <property type="match status" value="2"/>
</dbReference>
<keyword evidence="1" id="KW-0808">Transferase</keyword>
<dbReference type="SMART" id="SM00220">
    <property type="entry name" value="S_TKc"/>
    <property type="match status" value="1"/>
</dbReference>
<dbReference type="PROSITE" id="PS50011">
    <property type="entry name" value="PROTEIN_KINASE_DOM"/>
    <property type="match status" value="1"/>
</dbReference>
<dbReference type="InterPro" id="IPR008271">
    <property type="entry name" value="Ser/Thr_kinase_AS"/>
</dbReference>
<dbReference type="GO" id="GO:0005524">
    <property type="term" value="F:ATP binding"/>
    <property type="evidence" value="ECO:0007669"/>
    <property type="project" value="UniProtKB-UniRule"/>
</dbReference>
<feature type="domain" description="Protein kinase" evidence="5">
    <location>
        <begin position="11"/>
        <end position="267"/>
    </location>
</feature>
<dbReference type="Gene3D" id="1.10.510.10">
    <property type="entry name" value="Transferase(Phosphotransferase) domain 1"/>
    <property type="match status" value="1"/>
</dbReference>
<dbReference type="EMBL" id="JAAAJB010000035">
    <property type="protein sequence ID" value="KAG0269047.1"/>
    <property type="molecule type" value="Genomic_DNA"/>
</dbReference>
<evidence type="ECO:0000313" key="6">
    <source>
        <dbReference type="EMBL" id="KAG0269047.1"/>
    </source>
</evidence>
<evidence type="ECO:0000256" key="2">
    <source>
        <dbReference type="ARBA" id="ARBA00022741"/>
    </source>
</evidence>
<dbReference type="Pfam" id="PF08238">
    <property type="entry name" value="Sel1"/>
    <property type="match status" value="6"/>
</dbReference>
<dbReference type="InterPro" id="IPR000719">
    <property type="entry name" value="Prot_kinase_dom"/>
</dbReference>
<dbReference type="Proteomes" id="UP000807716">
    <property type="component" value="Unassembled WGS sequence"/>
</dbReference>
<dbReference type="SUPFAM" id="SSF81901">
    <property type="entry name" value="HCP-like"/>
    <property type="match status" value="2"/>
</dbReference>
<accession>A0A9P6QHW4</accession>
<keyword evidence="7" id="KW-1185">Reference proteome</keyword>
<dbReference type="SMART" id="SM00671">
    <property type="entry name" value="SEL1"/>
    <property type="match status" value="6"/>
</dbReference>
<evidence type="ECO:0000256" key="3">
    <source>
        <dbReference type="ARBA" id="ARBA00022840"/>
    </source>
</evidence>
<dbReference type="InterPro" id="IPR006597">
    <property type="entry name" value="Sel1-like"/>
</dbReference>
<evidence type="ECO:0000313" key="7">
    <source>
        <dbReference type="Proteomes" id="UP000807716"/>
    </source>
</evidence>
<keyword evidence="2 4" id="KW-0547">Nucleotide-binding</keyword>
<dbReference type="OrthoDB" id="2672723at2759"/>
<dbReference type="SUPFAM" id="SSF56112">
    <property type="entry name" value="Protein kinase-like (PK-like)"/>
    <property type="match status" value="1"/>
</dbReference>
<dbReference type="InterPro" id="IPR017441">
    <property type="entry name" value="Protein_kinase_ATP_BS"/>
</dbReference>
<organism evidence="6 7">
    <name type="scientific">Actinomortierella ambigua</name>
    <dbReference type="NCBI Taxonomy" id="1343610"/>
    <lineage>
        <taxon>Eukaryota</taxon>
        <taxon>Fungi</taxon>
        <taxon>Fungi incertae sedis</taxon>
        <taxon>Mucoromycota</taxon>
        <taxon>Mortierellomycotina</taxon>
        <taxon>Mortierellomycetes</taxon>
        <taxon>Mortierellales</taxon>
        <taxon>Mortierellaceae</taxon>
        <taxon>Actinomortierella</taxon>
    </lineage>
</organism>
<dbReference type="PROSITE" id="PS00108">
    <property type="entry name" value="PROTEIN_KINASE_ST"/>
    <property type="match status" value="1"/>
</dbReference>